<dbReference type="Pfam" id="PF04371">
    <property type="entry name" value="PAD_porph"/>
    <property type="match status" value="1"/>
</dbReference>
<keyword evidence="1" id="KW-0378">Hydrolase</keyword>
<dbReference type="PANTHER" id="PTHR31377:SF0">
    <property type="entry name" value="AGMATINE DEIMINASE-RELATED"/>
    <property type="match status" value="1"/>
</dbReference>
<protein>
    <submittedName>
        <fullName evidence="2">Agmatine deiminase family protein</fullName>
    </submittedName>
</protein>
<gene>
    <name evidence="2" type="ORF">P7228_05455</name>
</gene>
<dbReference type="EMBL" id="CP121106">
    <property type="protein sequence ID" value="WFL78513.1"/>
    <property type="molecule type" value="Genomic_DNA"/>
</dbReference>
<dbReference type="PANTHER" id="PTHR31377">
    <property type="entry name" value="AGMATINE DEIMINASE-RELATED"/>
    <property type="match status" value="1"/>
</dbReference>
<sequence length="326" mass="35176">MTNIVMPPEWAPQEWLWIGFPHLAEEWPGFLEPAQEQIAAFASAVADSGQAVRLLVRDEANEARARALVSARVSLERRAYGDIWLRDTGPLVRGDGNALRCRFNGWGEKYLMEGDQTIGAEIARDAGLPVIDSDWILEGGAIDGDGTGTVLTTEQCLLNPNRNPELSREDIEARLARDLGFTRTVWLGDGLINDHTDGHVDNLARFVAPGEVVLPRATGADDPNAEIYAAARAHILDAELKLHEIPSPGRIERDGRVEPASYVNFAITTHLVVVPTFGSPHDKDGVAAIAALFPDRETLGLAGDAVLAGGGGFHCASQQMPQLTGI</sequence>
<keyword evidence="3" id="KW-1185">Reference proteome</keyword>
<evidence type="ECO:0000256" key="1">
    <source>
        <dbReference type="ARBA" id="ARBA00022801"/>
    </source>
</evidence>
<dbReference type="RefSeq" id="WP_278017203.1">
    <property type="nucleotide sequence ID" value="NZ_CP121106.1"/>
</dbReference>
<reference evidence="2 3" key="1">
    <citation type="submission" date="2023-03" db="EMBL/GenBank/DDBJ databases">
        <title>Altererythrobacter sp. CAU 1644 isolated from sand.</title>
        <authorList>
            <person name="Kim W."/>
        </authorList>
    </citation>
    <scope>NUCLEOTIDE SEQUENCE [LARGE SCALE GENOMIC DNA]</scope>
    <source>
        <strain evidence="2 3">CAU 1644</strain>
    </source>
</reference>
<dbReference type="SUPFAM" id="SSF55909">
    <property type="entry name" value="Pentein"/>
    <property type="match status" value="1"/>
</dbReference>
<proteinExistence type="predicted"/>
<accession>A0ABY8FX12</accession>
<organism evidence="2 3">
    <name type="scientific">Altererythrobacter arenosus</name>
    <dbReference type="NCBI Taxonomy" id="3032592"/>
    <lineage>
        <taxon>Bacteria</taxon>
        <taxon>Pseudomonadati</taxon>
        <taxon>Pseudomonadota</taxon>
        <taxon>Alphaproteobacteria</taxon>
        <taxon>Sphingomonadales</taxon>
        <taxon>Erythrobacteraceae</taxon>
        <taxon>Altererythrobacter</taxon>
    </lineage>
</organism>
<dbReference type="Proteomes" id="UP001215827">
    <property type="component" value="Chromosome"/>
</dbReference>
<dbReference type="InterPro" id="IPR007466">
    <property type="entry name" value="Peptidyl-Arg-deiminase_porph"/>
</dbReference>
<name>A0ABY8FX12_9SPHN</name>
<evidence type="ECO:0000313" key="2">
    <source>
        <dbReference type="EMBL" id="WFL78513.1"/>
    </source>
</evidence>
<dbReference type="Gene3D" id="3.75.10.10">
    <property type="entry name" value="L-arginine/glycine Amidinotransferase, Chain A"/>
    <property type="match status" value="1"/>
</dbReference>
<evidence type="ECO:0000313" key="3">
    <source>
        <dbReference type="Proteomes" id="UP001215827"/>
    </source>
</evidence>